<dbReference type="InterPro" id="IPR006016">
    <property type="entry name" value="UspA"/>
</dbReference>
<dbReference type="InterPro" id="IPR006015">
    <property type="entry name" value="Universal_stress_UspA"/>
</dbReference>
<protein>
    <submittedName>
        <fullName evidence="4">Universal stress protein</fullName>
    </submittedName>
</protein>
<comment type="caution">
    <text evidence="4">The sequence shown here is derived from an EMBL/GenBank/DDBJ whole genome shotgun (WGS) entry which is preliminary data.</text>
</comment>
<comment type="similarity">
    <text evidence="1">Belongs to the universal stress protein A family.</text>
</comment>
<feature type="region of interest" description="Disordered" evidence="2">
    <location>
        <begin position="39"/>
        <end position="69"/>
    </location>
</feature>
<organism evidence="4 5">
    <name type="scientific">Natronomonas aquatica</name>
    <dbReference type="NCBI Taxonomy" id="2841590"/>
    <lineage>
        <taxon>Archaea</taxon>
        <taxon>Methanobacteriati</taxon>
        <taxon>Methanobacteriota</taxon>
        <taxon>Stenosarchaea group</taxon>
        <taxon>Halobacteria</taxon>
        <taxon>Halobacteriales</taxon>
        <taxon>Natronomonadaceae</taxon>
        <taxon>Natronomonas</taxon>
    </lineage>
</organism>
<dbReference type="PRINTS" id="PR01438">
    <property type="entry name" value="UNVRSLSTRESS"/>
</dbReference>
<dbReference type="AlphaFoldDB" id="A0A9R1CUC0"/>
<dbReference type="CDD" id="cd00293">
    <property type="entry name" value="USP-like"/>
    <property type="match status" value="1"/>
</dbReference>
<dbReference type="PANTHER" id="PTHR46268">
    <property type="entry name" value="STRESS RESPONSE PROTEIN NHAX"/>
    <property type="match status" value="1"/>
</dbReference>
<dbReference type="SUPFAM" id="SSF52402">
    <property type="entry name" value="Adenine nucleotide alpha hydrolases-like"/>
    <property type="match status" value="1"/>
</dbReference>
<evidence type="ECO:0000313" key="5">
    <source>
        <dbReference type="Proteomes" id="UP001139494"/>
    </source>
</evidence>
<feature type="domain" description="UspA" evidence="3">
    <location>
        <begin position="2"/>
        <end position="141"/>
    </location>
</feature>
<dbReference type="Pfam" id="PF00582">
    <property type="entry name" value="Usp"/>
    <property type="match status" value="1"/>
</dbReference>
<dbReference type="InterPro" id="IPR014729">
    <property type="entry name" value="Rossmann-like_a/b/a_fold"/>
</dbReference>
<dbReference type="RefSeq" id="WP_256029733.1">
    <property type="nucleotide sequence ID" value="NZ_JAHLKM010000011.1"/>
</dbReference>
<evidence type="ECO:0000313" key="4">
    <source>
        <dbReference type="EMBL" id="MCQ4333706.1"/>
    </source>
</evidence>
<dbReference type="EMBL" id="JAHLKM010000011">
    <property type="protein sequence ID" value="MCQ4333706.1"/>
    <property type="molecule type" value="Genomic_DNA"/>
</dbReference>
<evidence type="ECO:0000256" key="1">
    <source>
        <dbReference type="ARBA" id="ARBA00008791"/>
    </source>
</evidence>
<evidence type="ECO:0000259" key="3">
    <source>
        <dbReference type="Pfam" id="PF00582"/>
    </source>
</evidence>
<name>A0A9R1CUC0_9EURY</name>
<evidence type="ECO:0000256" key="2">
    <source>
        <dbReference type="SAM" id="MobiDB-lite"/>
    </source>
</evidence>
<gene>
    <name evidence="4" type="ORF">KM295_09490</name>
</gene>
<dbReference type="Proteomes" id="UP001139494">
    <property type="component" value="Unassembled WGS sequence"/>
</dbReference>
<keyword evidence="5" id="KW-1185">Reference proteome</keyword>
<proteinExistence type="inferred from homology"/>
<accession>A0A9R1CUC0</accession>
<sequence length="146" mass="16169">MTIVAAVEDGPGTHRILQQGRELAEAFDEELHVIHVQGQYESTEEIRRESQSNPGESIDADTPKQYAREQARKLSADVLEEFTAVGRVGYPAQEILKYADEQDARYLVIGGRRRSPVGKVLFGSVTQAVLLEADCPVVSVRVEESD</sequence>
<reference evidence="4" key="1">
    <citation type="journal article" date="2023" name="Front. Microbiol.">
        <title>Genomic-based phylogenetic and metabolic analyses of the genus Natronomonas, and description of Natronomonas aquatica sp. nov.</title>
        <authorList>
            <person name="Garcia-Roldan A."/>
            <person name="Duran-Viseras A."/>
            <person name="de la Haba R.R."/>
            <person name="Corral P."/>
            <person name="Sanchez-Porro C."/>
            <person name="Ventosa A."/>
        </authorList>
    </citation>
    <scope>NUCLEOTIDE SEQUENCE</scope>
    <source>
        <strain evidence="4">F2-12</strain>
    </source>
</reference>
<dbReference type="Gene3D" id="3.40.50.620">
    <property type="entry name" value="HUPs"/>
    <property type="match status" value="1"/>
</dbReference>
<dbReference type="PANTHER" id="PTHR46268:SF6">
    <property type="entry name" value="UNIVERSAL STRESS PROTEIN UP12"/>
    <property type="match status" value="1"/>
</dbReference>